<evidence type="ECO:0000256" key="6">
    <source>
        <dbReference type="ARBA" id="ARBA00023163"/>
    </source>
</evidence>
<sequence length="268" mass="30181">MQNYESSFGFLNSNMLRISNSETNNTLSSSEIITINDYLQPKQQVPIRNSLVMPQISFSKPPRPSSNLSKRKPSLNITIPSITSTNFTTFLQHKETQICNQTSSDNSDVTKEEKHYRGVRRRPWGKFAAEIRDPNKKGTRVWLGTFDTAIEAAKAYDRAAFNMRGSKAILNFPLEVEININSQQESLLVGNKRRRDEDGEVVNDKKVKKEEKCLSPKAKSVTVCTPLTPSCWKGFWDNHDIMGTIFSVPPLSPSSPLMVLSCYGLLSS</sequence>
<dbReference type="PANTHER" id="PTHR31190">
    <property type="entry name" value="DNA-BINDING DOMAIN"/>
    <property type="match status" value="1"/>
</dbReference>
<dbReference type="FunFam" id="3.30.730.10:FF:000001">
    <property type="entry name" value="Ethylene-responsive transcription factor 2"/>
    <property type="match status" value="1"/>
</dbReference>
<comment type="similarity">
    <text evidence="8">Belongs to the AP2/ERF transcription factor family. ERF subfamily.</text>
</comment>
<feature type="domain" description="AP2/ERF" evidence="9">
    <location>
        <begin position="115"/>
        <end position="173"/>
    </location>
</feature>
<evidence type="ECO:0000256" key="2">
    <source>
        <dbReference type="ARBA" id="ARBA00022745"/>
    </source>
</evidence>
<evidence type="ECO:0000256" key="7">
    <source>
        <dbReference type="ARBA" id="ARBA00023242"/>
    </source>
</evidence>
<dbReference type="GO" id="GO:0000976">
    <property type="term" value="F:transcription cis-regulatory region binding"/>
    <property type="evidence" value="ECO:0007669"/>
    <property type="project" value="UniProtKB-ARBA"/>
</dbReference>
<dbReference type="PROSITE" id="PS51032">
    <property type="entry name" value="AP2_ERF"/>
    <property type="match status" value="1"/>
</dbReference>
<dbReference type="GO" id="GO:0009873">
    <property type="term" value="P:ethylene-activated signaling pathway"/>
    <property type="evidence" value="ECO:0007669"/>
    <property type="project" value="UniProtKB-KW"/>
</dbReference>
<dbReference type="GO" id="GO:0006950">
    <property type="term" value="P:response to stress"/>
    <property type="evidence" value="ECO:0007669"/>
    <property type="project" value="UniProtKB-ARBA"/>
</dbReference>
<dbReference type="CDD" id="cd00018">
    <property type="entry name" value="AP2"/>
    <property type="match status" value="1"/>
</dbReference>
<comment type="subcellular location">
    <subcellularLocation>
        <location evidence="1">Nucleus</location>
    </subcellularLocation>
</comment>
<dbReference type="InterPro" id="IPR001471">
    <property type="entry name" value="AP2/ERF_dom"/>
</dbReference>
<keyword evidence="11" id="KW-1185">Reference proteome</keyword>
<name>A0AAV1W1J4_LUPLU</name>
<dbReference type="SUPFAM" id="SSF54171">
    <property type="entry name" value="DNA-binding domain"/>
    <property type="match status" value="1"/>
</dbReference>
<evidence type="ECO:0000256" key="3">
    <source>
        <dbReference type="ARBA" id="ARBA00023015"/>
    </source>
</evidence>
<evidence type="ECO:0000313" key="11">
    <source>
        <dbReference type="Proteomes" id="UP001497480"/>
    </source>
</evidence>
<dbReference type="InterPro" id="IPR044808">
    <property type="entry name" value="ERF_plant"/>
</dbReference>
<dbReference type="AlphaFoldDB" id="A0AAV1W1J4"/>
<keyword evidence="7" id="KW-0539">Nucleus</keyword>
<accession>A0AAV1W1J4</accession>
<dbReference type="GO" id="GO:0005634">
    <property type="term" value="C:nucleus"/>
    <property type="evidence" value="ECO:0007669"/>
    <property type="project" value="UniProtKB-SubCell"/>
</dbReference>
<dbReference type="PANTHER" id="PTHR31190:SF499">
    <property type="entry name" value="ETHYLENE-RESPONSIVE TRANSCRIPTION FACTOR ERF105"/>
    <property type="match status" value="1"/>
</dbReference>
<dbReference type="InterPro" id="IPR016177">
    <property type="entry name" value="DNA-bd_dom_sf"/>
</dbReference>
<keyword evidence="6" id="KW-0804">Transcription</keyword>
<gene>
    <name evidence="10" type="ORF">LLUT_LOCUS4185</name>
</gene>
<evidence type="ECO:0000313" key="10">
    <source>
        <dbReference type="EMBL" id="CAL0303125.1"/>
    </source>
</evidence>
<keyword evidence="4" id="KW-0238">DNA-binding</keyword>
<evidence type="ECO:0000256" key="1">
    <source>
        <dbReference type="ARBA" id="ARBA00004123"/>
    </source>
</evidence>
<dbReference type="EMBL" id="CAXHTB010000003">
    <property type="protein sequence ID" value="CAL0303125.1"/>
    <property type="molecule type" value="Genomic_DNA"/>
</dbReference>
<evidence type="ECO:0000256" key="8">
    <source>
        <dbReference type="ARBA" id="ARBA00024343"/>
    </source>
</evidence>
<evidence type="ECO:0000259" key="9">
    <source>
        <dbReference type="PROSITE" id="PS51032"/>
    </source>
</evidence>
<dbReference type="Proteomes" id="UP001497480">
    <property type="component" value="Unassembled WGS sequence"/>
</dbReference>
<dbReference type="GO" id="GO:0003700">
    <property type="term" value="F:DNA-binding transcription factor activity"/>
    <property type="evidence" value="ECO:0007669"/>
    <property type="project" value="InterPro"/>
</dbReference>
<dbReference type="Gene3D" id="3.30.730.10">
    <property type="entry name" value="AP2/ERF domain"/>
    <property type="match status" value="1"/>
</dbReference>
<evidence type="ECO:0000256" key="4">
    <source>
        <dbReference type="ARBA" id="ARBA00023125"/>
    </source>
</evidence>
<keyword evidence="3" id="KW-0805">Transcription regulation</keyword>
<evidence type="ECO:0000256" key="5">
    <source>
        <dbReference type="ARBA" id="ARBA00023159"/>
    </source>
</evidence>
<dbReference type="SMART" id="SM00380">
    <property type="entry name" value="AP2"/>
    <property type="match status" value="1"/>
</dbReference>
<protein>
    <recommendedName>
        <fullName evidence="9">AP2/ERF domain-containing protein</fullName>
    </recommendedName>
</protein>
<keyword evidence="5" id="KW-0010">Activator</keyword>
<comment type="caution">
    <text evidence="10">The sequence shown here is derived from an EMBL/GenBank/DDBJ whole genome shotgun (WGS) entry which is preliminary data.</text>
</comment>
<dbReference type="InterPro" id="IPR036955">
    <property type="entry name" value="AP2/ERF_dom_sf"/>
</dbReference>
<organism evidence="10 11">
    <name type="scientific">Lupinus luteus</name>
    <name type="common">European yellow lupine</name>
    <dbReference type="NCBI Taxonomy" id="3873"/>
    <lineage>
        <taxon>Eukaryota</taxon>
        <taxon>Viridiplantae</taxon>
        <taxon>Streptophyta</taxon>
        <taxon>Embryophyta</taxon>
        <taxon>Tracheophyta</taxon>
        <taxon>Spermatophyta</taxon>
        <taxon>Magnoliopsida</taxon>
        <taxon>eudicotyledons</taxon>
        <taxon>Gunneridae</taxon>
        <taxon>Pentapetalae</taxon>
        <taxon>rosids</taxon>
        <taxon>fabids</taxon>
        <taxon>Fabales</taxon>
        <taxon>Fabaceae</taxon>
        <taxon>Papilionoideae</taxon>
        <taxon>50 kb inversion clade</taxon>
        <taxon>genistoids sensu lato</taxon>
        <taxon>core genistoids</taxon>
        <taxon>Genisteae</taxon>
        <taxon>Lupinus</taxon>
    </lineage>
</organism>
<keyword evidence="2" id="KW-0936">Ethylene signaling pathway</keyword>
<proteinExistence type="inferred from homology"/>
<reference evidence="10 11" key="1">
    <citation type="submission" date="2024-03" db="EMBL/GenBank/DDBJ databases">
        <authorList>
            <person name="Martinez-Hernandez J."/>
        </authorList>
    </citation>
    <scope>NUCLEOTIDE SEQUENCE [LARGE SCALE GENOMIC DNA]</scope>
</reference>
<dbReference type="Pfam" id="PF00847">
    <property type="entry name" value="AP2"/>
    <property type="match status" value="1"/>
</dbReference>
<dbReference type="PRINTS" id="PR00367">
    <property type="entry name" value="ETHRSPELEMNT"/>
</dbReference>